<keyword evidence="5" id="KW-0812">Transmembrane</keyword>
<keyword evidence="8" id="KW-0333">Golgi apparatus</keyword>
<organism evidence="13 14">
    <name type="scientific">Branchiostoma lanceolatum</name>
    <name type="common">Common lancelet</name>
    <name type="synonym">Amphioxus lanceolatum</name>
    <dbReference type="NCBI Taxonomy" id="7740"/>
    <lineage>
        <taxon>Eukaryota</taxon>
        <taxon>Metazoa</taxon>
        <taxon>Chordata</taxon>
        <taxon>Cephalochordata</taxon>
        <taxon>Leptocardii</taxon>
        <taxon>Amphioxiformes</taxon>
        <taxon>Branchiostomatidae</taxon>
        <taxon>Branchiostoma</taxon>
    </lineage>
</organism>
<dbReference type="Proteomes" id="UP000838412">
    <property type="component" value="Chromosome 8"/>
</dbReference>
<sequence length="329" mass="37280">MKKPRLVAAVVLITSFLCTCLLLFAWSGRQKNYTAMNPVSDLRARLLQALNLSLEISLTKKTCQVGQVFTYKQENVQTAGMTKTFYDLLPDTAPFRPRRYKSCSVVGNGGILLKSGCGRDIDAADFVFRCNLPPLDTFEKDAGFKSGVTTMNPSVLSAHYNDFKTAADSERFATRLKQLGNSFLIVPPFVSKNSEDNVERLSNLLTERRGELSVQPLFTPNSVFDKVERFWREQSGYELSEARVSSGLYLVTLALSICQQVTVYGFYPSHVSPWKSYLRYHYYSPYSFFSFKQIGPWGIHDMGEEFAILEDLHSRNVVRLRLRCDEGQG</sequence>
<evidence type="ECO:0000256" key="8">
    <source>
        <dbReference type="ARBA" id="ARBA00023034"/>
    </source>
</evidence>
<accession>A0A8K0F027</accession>
<keyword evidence="11" id="KW-0325">Glycoprotein</keyword>
<dbReference type="AlphaFoldDB" id="A0A8K0F027"/>
<dbReference type="OrthoDB" id="10264956at2759"/>
<name>A0A8K0F027_BRALA</name>
<dbReference type="InterPro" id="IPR012163">
    <property type="entry name" value="Sialyl_trans"/>
</dbReference>
<evidence type="ECO:0000256" key="10">
    <source>
        <dbReference type="ARBA" id="ARBA00023157"/>
    </source>
</evidence>
<comment type="similarity">
    <text evidence="2">Belongs to the glycosyltransferase 29 family.</text>
</comment>
<protein>
    <submittedName>
        <fullName evidence="13">ST8SIA3 protein</fullName>
    </submittedName>
</protein>
<dbReference type="Gene3D" id="3.90.1480.20">
    <property type="entry name" value="Glycosyl transferase family 29"/>
    <property type="match status" value="1"/>
</dbReference>
<feature type="disulfide bond" evidence="12">
    <location>
        <begin position="103"/>
        <end position="258"/>
    </location>
</feature>
<evidence type="ECO:0000256" key="6">
    <source>
        <dbReference type="ARBA" id="ARBA00022968"/>
    </source>
</evidence>
<evidence type="ECO:0000313" key="13">
    <source>
        <dbReference type="EMBL" id="CAH1272423.1"/>
    </source>
</evidence>
<evidence type="ECO:0000256" key="3">
    <source>
        <dbReference type="ARBA" id="ARBA00022676"/>
    </source>
</evidence>
<keyword evidence="10" id="KW-1015">Disulfide bond</keyword>
<dbReference type="PIRSF" id="PIRSF005557">
    <property type="entry name" value="Sialyl_trans"/>
    <property type="match status" value="1"/>
</dbReference>
<dbReference type="InterPro" id="IPR050943">
    <property type="entry name" value="Glycosyltr_29_Sialyltrsf"/>
</dbReference>
<comment type="subcellular location">
    <subcellularLocation>
        <location evidence="1">Golgi apparatus membrane</location>
        <topology evidence="1">Single-pass type II membrane protein</topology>
    </subcellularLocation>
</comment>
<dbReference type="InterPro" id="IPR038578">
    <property type="entry name" value="GT29-like_sf"/>
</dbReference>
<keyword evidence="4" id="KW-0808">Transferase</keyword>
<keyword evidence="6" id="KW-0735">Signal-anchor</keyword>
<dbReference type="PANTHER" id="PTHR11987:SF36">
    <property type="entry name" value="SIA-ALPHA-2,3-GAL-BETA-1,4-GLCNAC-R:ALPHA 2,8-SIALYLTRANSFERASE"/>
    <property type="match status" value="1"/>
</dbReference>
<evidence type="ECO:0000313" key="14">
    <source>
        <dbReference type="Proteomes" id="UP000838412"/>
    </source>
</evidence>
<dbReference type="GO" id="GO:0009311">
    <property type="term" value="P:oligosaccharide metabolic process"/>
    <property type="evidence" value="ECO:0007669"/>
    <property type="project" value="TreeGrafter"/>
</dbReference>
<evidence type="ECO:0000256" key="11">
    <source>
        <dbReference type="ARBA" id="ARBA00023180"/>
    </source>
</evidence>
<proteinExistence type="inferred from homology"/>
<reference evidence="13" key="1">
    <citation type="submission" date="2022-01" db="EMBL/GenBank/DDBJ databases">
        <authorList>
            <person name="Braso-Vives M."/>
        </authorList>
    </citation>
    <scope>NUCLEOTIDE SEQUENCE</scope>
</reference>
<evidence type="ECO:0000256" key="12">
    <source>
        <dbReference type="PIRSR" id="PIRSR005557-2"/>
    </source>
</evidence>
<evidence type="ECO:0000256" key="9">
    <source>
        <dbReference type="ARBA" id="ARBA00023136"/>
    </source>
</evidence>
<evidence type="ECO:0000256" key="5">
    <source>
        <dbReference type="ARBA" id="ARBA00022692"/>
    </source>
</evidence>
<dbReference type="CDD" id="cd23963">
    <property type="entry name" value="GT29_ST8SIA"/>
    <property type="match status" value="1"/>
</dbReference>
<dbReference type="InterPro" id="IPR001675">
    <property type="entry name" value="Glyco_trans_29"/>
</dbReference>
<dbReference type="GO" id="GO:0006491">
    <property type="term" value="P:N-glycan processing"/>
    <property type="evidence" value="ECO:0007669"/>
    <property type="project" value="TreeGrafter"/>
</dbReference>
<gene>
    <name evidence="13" type="primary">ST8SIA3</name>
    <name evidence="13" type="ORF">BLAG_LOCUS24069</name>
</gene>
<dbReference type="Pfam" id="PF00777">
    <property type="entry name" value="Glyco_transf_29"/>
    <property type="match status" value="1"/>
</dbReference>
<evidence type="ECO:0000256" key="7">
    <source>
        <dbReference type="ARBA" id="ARBA00022989"/>
    </source>
</evidence>
<dbReference type="PANTHER" id="PTHR11987">
    <property type="entry name" value="ALPHA-2,8-SIALYLTRANSFERASE"/>
    <property type="match status" value="1"/>
</dbReference>
<dbReference type="EMBL" id="OV696693">
    <property type="protein sequence ID" value="CAH1272423.1"/>
    <property type="molecule type" value="Genomic_DNA"/>
</dbReference>
<keyword evidence="14" id="KW-1185">Reference proteome</keyword>
<evidence type="ECO:0000256" key="2">
    <source>
        <dbReference type="ARBA" id="ARBA00006003"/>
    </source>
</evidence>
<keyword evidence="9" id="KW-0472">Membrane</keyword>
<evidence type="ECO:0000256" key="1">
    <source>
        <dbReference type="ARBA" id="ARBA00004323"/>
    </source>
</evidence>
<keyword evidence="3" id="KW-0328">Glycosyltransferase</keyword>
<dbReference type="GO" id="GO:0003828">
    <property type="term" value="F:alpha-N-acetylneuraminate alpha-2,8-sialyltransferase activity"/>
    <property type="evidence" value="ECO:0007669"/>
    <property type="project" value="TreeGrafter"/>
</dbReference>
<dbReference type="GO" id="GO:0000139">
    <property type="term" value="C:Golgi membrane"/>
    <property type="evidence" value="ECO:0007669"/>
    <property type="project" value="UniProtKB-SubCell"/>
</dbReference>
<evidence type="ECO:0000256" key="4">
    <source>
        <dbReference type="ARBA" id="ARBA00022679"/>
    </source>
</evidence>
<keyword evidence="7" id="KW-1133">Transmembrane helix</keyword>